<dbReference type="InterPro" id="IPR001452">
    <property type="entry name" value="SH3_domain"/>
</dbReference>
<reference evidence="7" key="1">
    <citation type="submission" date="2025-08" db="UniProtKB">
        <authorList>
            <consortium name="Ensembl"/>
        </authorList>
    </citation>
    <scope>IDENTIFICATION</scope>
</reference>
<dbReference type="PROSITE" id="PS50002">
    <property type="entry name" value="SH3"/>
    <property type="match status" value="1"/>
</dbReference>
<dbReference type="Pfam" id="PF00611">
    <property type="entry name" value="FCH"/>
    <property type="match status" value="1"/>
</dbReference>
<dbReference type="PANTHER" id="PTHR23065:SF61">
    <property type="entry name" value="PROLINE-SERINE-THREONINE PHOSPHATASE-INTERACTING PROTEIN 2-LIKE"/>
    <property type="match status" value="1"/>
</dbReference>
<evidence type="ECO:0000256" key="1">
    <source>
        <dbReference type="ARBA" id="ARBA00022443"/>
    </source>
</evidence>
<dbReference type="SMART" id="SM00055">
    <property type="entry name" value="FCH"/>
    <property type="match status" value="1"/>
</dbReference>
<evidence type="ECO:0000256" key="4">
    <source>
        <dbReference type="SAM" id="Coils"/>
    </source>
</evidence>
<dbReference type="Pfam" id="PF07653">
    <property type="entry name" value="SH3_2"/>
    <property type="match status" value="1"/>
</dbReference>
<dbReference type="InterPro" id="IPR031160">
    <property type="entry name" value="F_BAR_dom"/>
</dbReference>
<dbReference type="CDD" id="cd00174">
    <property type="entry name" value="SH3"/>
    <property type="match status" value="1"/>
</dbReference>
<dbReference type="GeneTree" id="ENSGT00940000156932"/>
<dbReference type="FunFam" id="1.20.1270.60:FF:000037">
    <property type="entry name" value="Proline-serine-threonine phosphatase interacting protein 1"/>
    <property type="match status" value="1"/>
</dbReference>
<evidence type="ECO:0000256" key="2">
    <source>
        <dbReference type="PROSITE-ProRule" id="PRU00192"/>
    </source>
</evidence>
<dbReference type="GO" id="GO:0005886">
    <property type="term" value="C:plasma membrane"/>
    <property type="evidence" value="ECO:0007669"/>
    <property type="project" value="TreeGrafter"/>
</dbReference>
<evidence type="ECO:0000259" key="6">
    <source>
        <dbReference type="PROSITE" id="PS51741"/>
    </source>
</evidence>
<evidence type="ECO:0000313" key="7">
    <source>
        <dbReference type="Ensembl" id="ENSEBUP00000005659.1"/>
    </source>
</evidence>
<accession>A0A8C4NKE5</accession>
<dbReference type="SUPFAM" id="SSF50044">
    <property type="entry name" value="SH3-domain"/>
    <property type="match status" value="1"/>
</dbReference>
<reference evidence="7" key="2">
    <citation type="submission" date="2025-09" db="UniProtKB">
        <authorList>
            <consortium name="Ensembl"/>
        </authorList>
    </citation>
    <scope>IDENTIFICATION</scope>
</reference>
<keyword evidence="8" id="KW-1185">Reference proteome</keyword>
<dbReference type="OMA" id="FRDAFWX"/>
<dbReference type="PANTHER" id="PTHR23065">
    <property type="entry name" value="PROLINE-SERINE-THREONINE PHOSPHATASE INTERACTING PROTEIN 1"/>
    <property type="match status" value="1"/>
</dbReference>
<dbReference type="Proteomes" id="UP000694388">
    <property type="component" value="Unplaced"/>
</dbReference>
<evidence type="ECO:0000256" key="3">
    <source>
        <dbReference type="PROSITE-ProRule" id="PRU01077"/>
    </source>
</evidence>
<keyword evidence="1 2" id="KW-0728">SH3 domain</keyword>
<evidence type="ECO:0000259" key="5">
    <source>
        <dbReference type="PROSITE" id="PS50002"/>
    </source>
</evidence>
<dbReference type="PROSITE" id="PS51741">
    <property type="entry name" value="F_BAR"/>
    <property type="match status" value="1"/>
</dbReference>
<feature type="domain" description="SH3" evidence="5">
    <location>
        <begin position="318"/>
        <end position="375"/>
    </location>
</feature>
<dbReference type="GO" id="GO:0030041">
    <property type="term" value="P:actin filament polymerization"/>
    <property type="evidence" value="ECO:0007669"/>
    <property type="project" value="TreeGrafter"/>
</dbReference>
<feature type="coiled-coil region" evidence="4">
    <location>
        <begin position="95"/>
        <end position="129"/>
    </location>
</feature>
<dbReference type="Ensembl" id="ENSEBUT00000006100.1">
    <property type="protein sequence ID" value="ENSEBUP00000005659.1"/>
    <property type="gene ID" value="ENSEBUG00000003820.1"/>
</dbReference>
<dbReference type="Gene3D" id="1.20.1270.60">
    <property type="entry name" value="Arfaptin homology (AH) domain/BAR domain"/>
    <property type="match status" value="1"/>
</dbReference>
<feature type="domain" description="F-BAR" evidence="6">
    <location>
        <begin position="5"/>
        <end position="264"/>
    </location>
</feature>
<dbReference type="GO" id="GO:0005737">
    <property type="term" value="C:cytoplasm"/>
    <property type="evidence" value="ECO:0007669"/>
    <property type="project" value="TreeGrafter"/>
</dbReference>
<dbReference type="InterPro" id="IPR027267">
    <property type="entry name" value="AH/BAR_dom_sf"/>
</dbReference>
<dbReference type="SMART" id="SM00326">
    <property type="entry name" value="SH3"/>
    <property type="match status" value="1"/>
</dbReference>
<dbReference type="InterPro" id="IPR036028">
    <property type="entry name" value="SH3-like_dom_sf"/>
</dbReference>
<dbReference type="GO" id="GO:0005884">
    <property type="term" value="C:actin filament"/>
    <property type="evidence" value="ECO:0007669"/>
    <property type="project" value="TreeGrafter"/>
</dbReference>
<keyword evidence="3 4" id="KW-0175">Coiled coil</keyword>
<name>A0A8C4NKE5_EPTBU</name>
<proteinExistence type="predicted"/>
<dbReference type="GO" id="GO:0051015">
    <property type="term" value="F:actin filament binding"/>
    <property type="evidence" value="ECO:0007669"/>
    <property type="project" value="TreeGrafter"/>
</dbReference>
<sequence>MSDFNHFKDAFWSGDFTSTSGYDTLLQKVNDGRKTSKDLEDLVKQRAVLEERYGKDLMQLARKTGGQNEINTLRRAFDTMKQQLENVGNAHVQLAGALREEAKRVEDMRDRQKEQRRRVEISMERLHKQKNHLYKKTMDSKKCYEQKCQEADEVEITADNRMATGNVKQQEKLKAKVLQTRESSVDADKTYKQNVEALNSLRQEWQKEHQQSCQYFDKLECERITFLRRTMWIHSNLLSQQCVKDDEMYEVVRESLEQCDVKADIKYFIQLKQTGSEPPAPVLYENYYHRNDHGGQKIARDRTCKSESTDYEFVPHNFNKKQVRVKYSFSDETSNSLCLEENEIVSVLDAHRNDGWCLVEQNNKTGLVPLSYLDL</sequence>
<organism evidence="7 8">
    <name type="scientific">Eptatretus burgeri</name>
    <name type="common">Inshore hagfish</name>
    <dbReference type="NCBI Taxonomy" id="7764"/>
    <lineage>
        <taxon>Eukaryota</taxon>
        <taxon>Metazoa</taxon>
        <taxon>Chordata</taxon>
        <taxon>Craniata</taxon>
        <taxon>Vertebrata</taxon>
        <taxon>Cyclostomata</taxon>
        <taxon>Myxini</taxon>
        <taxon>Myxiniformes</taxon>
        <taxon>Myxinidae</taxon>
        <taxon>Eptatretinae</taxon>
        <taxon>Eptatretus</taxon>
    </lineage>
</organism>
<dbReference type="AlphaFoldDB" id="A0A8C4NKE5"/>
<dbReference type="InterPro" id="IPR001060">
    <property type="entry name" value="FCH_dom"/>
</dbReference>
<protein>
    <submittedName>
        <fullName evidence="7">Proline-serine-threonine phosphatase interacting protein 1b</fullName>
    </submittedName>
</protein>
<evidence type="ECO:0000313" key="8">
    <source>
        <dbReference type="Proteomes" id="UP000694388"/>
    </source>
</evidence>
<dbReference type="Gene3D" id="2.30.30.40">
    <property type="entry name" value="SH3 Domains"/>
    <property type="match status" value="1"/>
</dbReference>
<dbReference type="SUPFAM" id="SSF103657">
    <property type="entry name" value="BAR/IMD domain-like"/>
    <property type="match status" value="1"/>
</dbReference>